<dbReference type="RefSeq" id="WP_011814049.1">
    <property type="nucleotide sequence ID" value="NC_008789.1"/>
</dbReference>
<reference evidence="11" key="1">
    <citation type="submission" date="2006-12" db="EMBL/GenBank/DDBJ databases">
        <title>Complete sequence of Halorhodospira halophila SL1.</title>
        <authorList>
            <consortium name="US DOE Joint Genome Institute"/>
            <person name="Copeland A."/>
            <person name="Lucas S."/>
            <person name="Lapidus A."/>
            <person name="Barry K."/>
            <person name="Detter J.C."/>
            <person name="Glavina del Rio T."/>
            <person name="Hammon N."/>
            <person name="Israni S."/>
            <person name="Dalin E."/>
            <person name="Tice H."/>
            <person name="Pitluck S."/>
            <person name="Saunders E."/>
            <person name="Brettin T."/>
            <person name="Bruce D."/>
            <person name="Han C."/>
            <person name="Tapia R."/>
            <person name="Schmutz J."/>
            <person name="Larimer F."/>
            <person name="Land M."/>
            <person name="Hauser L."/>
            <person name="Kyrpides N."/>
            <person name="Mikhailova N."/>
            <person name="Hoff W."/>
            <person name="Richardson P."/>
        </authorList>
    </citation>
    <scope>NUCLEOTIDE SEQUENCE [LARGE SCALE GENOMIC DNA]</scope>
    <source>
        <strain evidence="11">DSM 244 / SL1</strain>
    </source>
</reference>
<dbReference type="GO" id="GO:0089705">
    <property type="term" value="P:protein localization to outer membrane"/>
    <property type="evidence" value="ECO:0007669"/>
    <property type="project" value="TreeGrafter"/>
</dbReference>
<evidence type="ECO:0000256" key="8">
    <source>
        <dbReference type="RuleBase" id="RU367068"/>
    </source>
</evidence>
<keyword evidence="5 8" id="KW-0067">ATP-binding</keyword>
<keyword evidence="4 8" id="KW-0547">Nucleotide-binding</keyword>
<dbReference type="NCBIfam" id="TIGR02211">
    <property type="entry name" value="LolD_lipo_ex"/>
    <property type="match status" value="1"/>
</dbReference>
<dbReference type="InterPro" id="IPR015854">
    <property type="entry name" value="ABC_transpr_LolD-like"/>
</dbReference>
<dbReference type="PROSITE" id="PS50893">
    <property type="entry name" value="ABC_TRANSPORTER_2"/>
    <property type="match status" value="1"/>
</dbReference>
<keyword evidence="6 8" id="KW-1278">Translocase</keyword>
<accession>A1WWG4</accession>
<dbReference type="InterPro" id="IPR003593">
    <property type="entry name" value="AAA+_ATPase"/>
</dbReference>
<dbReference type="EC" id="7.6.2.-" evidence="8"/>
<evidence type="ECO:0000256" key="1">
    <source>
        <dbReference type="ARBA" id="ARBA00022448"/>
    </source>
</evidence>
<protein>
    <recommendedName>
        <fullName evidence="8">Lipoprotein-releasing system ATP-binding protein LolD</fullName>
        <ecNumber evidence="8">7.6.2.-</ecNumber>
    </recommendedName>
</protein>
<evidence type="ECO:0000256" key="5">
    <source>
        <dbReference type="ARBA" id="ARBA00022840"/>
    </source>
</evidence>
<evidence type="ECO:0000313" key="11">
    <source>
        <dbReference type="Proteomes" id="UP000000647"/>
    </source>
</evidence>
<proteinExistence type="inferred from homology"/>
<dbReference type="Gene3D" id="3.40.50.300">
    <property type="entry name" value="P-loop containing nucleotide triphosphate hydrolases"/>
    <property type="match status" value="1"/>
</dbReference>
<dbReference type="InterPro" id="IPR027417">
    <property type="entry name" value="P-loop_NTPase"/>
</dbReference>
<organism evidence="10 11">
    <name type="scientific">Halorhodospira halophila (strain DSM 244 / SL1)</name>
    <name type="common">Ectothiorhodospira halophila (strain DSM 244 / SL1)</name>
    <dbReference type="NCBI Taxonomy" id="349124"/>
    <lineage>
        <taxon>Bacteria</taxon>
        <taxon>Pseudomonadati</taxon>
        <taxon>Pseudomonadota</taxon>
        <taxon>Gammaproteobacteria</taxon>
        <taxon>Chromatiales</taxon>
        <taxon>Ectothiorhodospiraceae</taxon>
        <taxon>Halorhodospira</taxon>
    </lineage>
</organism>
<dbReference type="Proteomes" id="UP000000647">
    <property type="component" value="Chromosome"/>
</dbReference>
<dbReference type="GO" id="GO:0044874">
    <property type="term" value="P:lipoprotein localization to outer membrane"/>
    <property type="evidence" value="ECO:0007669"/>
    <property type="project" value="TreeGrafter"/>
</dbReference>
<dbReference type="InterPro" id="IPR017911">
    <property type="entry name" value="MacB-like_ATP-bd"/>
</dbReference>
<evidence type="ECO:0000256" key="2">
    <source>
        <dbReference type="ARBA" id="ARBA00022475"/>
    </source>
</evidence>
<keyword evidence="7 8" id="KW-0472">Membrane</keyword>
<evidence type="ECO:0000256" key="6">
    <source>
        <dbReference type="ARBA" id="ARBA00022967"/>
    </source>
</evidence>
<dbReference type="GO" id="GO:0016887">
    <property type="term" value="F:ATP hydrolysis activity"/>
    <property type="evidence" value="ECO:0007669"/>
    <property type="project" value="InterPro"/>
</dbReference>
<dbReference type="InterPro" id="IPR003439">
    <property type="entry name" value="ABC_transporter-like_ATP-bd"/>
</dbReference>
<evidence type="ECO:0000259" key="9">
    <source>
        <dbReference type="PROSITE" id="PS50893"/>
    </source>
</evidence>
<dbReference type="PANTHER" id="PTHR24220:SF689">
    <property type="entry name" value="LIPOPROTEIN-RELEASING SYSTEM ATP-BINDING PROTEIN LOLD"/>
    <property type="match status" value="1"/>
</dbReference>
<feature type="domain" description="ABC transporter" evidence="9">
    <location>
        <begin position="8"/>
        <end position="235"/>
    </location>
</feature>
<dbReference type="eggNOG" id="COG1136">
    <property type="taxonomic scope" value="Bacteria"/>
</dbReference>
<dbReference type="FunFam" id="3.40.50.300:FF:000230">
    <property type="entry name" value="Lipoprotein-releasing system ATP-binding protein LolD"/>
    <property type="match status" value="1"/>
</dbReference>
<dbReference type="InterPro" id="IPR011924">
    <property type="entry name" value="LolD_lipo_ATP-bd"/>
</dbReference>
<dbReference type="OrthoDB" id="66958at2"/>
<comment type="similarity">
    <text evidence="8">Belongs to the ABC transporter superfamily. Lipoprotein translocase (TC 3.A.1.125) family.</text>
</comment>
<evidence type="ECO:0000256" key="3">
    <source>
        <dbReference type="ARBA" id="ARBA00022519"/>
    </source>
</evidence>
<keyword evidence="11" id="KW-1185">Reference proteome</keyword>
<sequence length="238" mass="25711">MNEAEVVIDCRRVAKHFSEGPQEVEVLSGVDLSVRAGEQVAVVGPSGSGKSTLLHILGGLDTPSAGEVQVAGERIYTLKQAARGRLRNQALGFVYQFHHLLPEFTALENVAMPLLIRRVSAAQARTAAAELLTRIGLEARMSHRPSELSGGERQRVAIARALVTRPQCILADEPTGNLDRHTAERVFGMLQSLNQEFGTALVFVTHDLDLAHRTERVYKLEDGCLQGQGAQAAEAASS</sequence>
<dbReference type="EMBL" id="CP000544">
    <property type="protein sequence ID" value="ABM62026.1"/>
    <property type="molecule type" value="Genomic_DNA"/>
</dbReference>
<dbReference type="AlphaFoldDB" id="A1WWG4"/>
<dbReference type="PANTHER" id="PTHR24220">
    <property type="entry name" value="IMPORT ATP-BINDING PROTEIN"/>
    <property type="match status" value="1"/>
</dbReference>
<dbReference type="GO" id="GO:0022857">
    <property type="term" value="F:transmembrane transporter activity"/>
    <property type="evidence" value="ECO:0007669"/>
    <property type="project" value="TreeGrafter"/>
</dbReference>
<keyword evidence="1 8" id="KW-0813">Transport</keyword>
<dbReference type="STRING" id="349124.Hhal_1251"/>
<reference evidence="10 11" key="2">
    <citation type="journal article" date="2013" name="Stand. Genomic Sci.">
        <title>Complete genome sequence of Halorhodospira halophila SL1.</title>
        <authorList>
            <person name="Challacombe J.F."/>
            <person name="Majid S."/>
            <person name="Deole R."/>
            <person name="Brettin T.S."/>
            <person name="Bruce D."/>
            <person name="Delano S.F."/>
            <person name="Detter J.C."/>
            <person name="Gleasner C.D."/>
            <person name="Han C.S."/>
            <person name="Misra M."/>
            <person name="Reitenga K.G."/>
            <person name="Mikhailova N."/>
            <person name="Woyke T."/>
            <person name="Pitluck S."/>
            <person name="Nolan M."/>
            <person name="Land M.L."/>
            <person name="Saunders E."/>
            <person name="Tapia R."/>
            <person name="Lapidus A."/>
            <person name="Ivanova N."/>
            <person name="Hoff W.D."/>
        </authorList>
    </citation>
    <scope>NUCLEOTIDE SEQUENCE [LARGE SCALE GENOMIC DNA]</scope>
    <source>
        <strain evidence="11">DSM 244 / SL1</strain>
    </source>
</reference>
<evidence type="ECO:0000256" key="4">
    <source>
        <dbReference type="ARBA" id="ARBA00022741"/>
    </source>
</evidence>
<comment type="function">
    <text evidence="8">Part of the ABC transporter complex LolCDE involved in the translocation of mature outer membrane-directed lipoproteins, from the inner membrane to the periplasmic chaperone, LolA. Responsible for the formation of the LolA-lipoprotein complex in an ATP-dependent manner.</text>
</comment>
<gene>
    <name evidence="8" type="primary">lolD</name>
    <name evidence="10" type="ordered locus">Hhal_1251</name>
</gene>
<keyword evidence="2 8" id="KW-1003">Cell membrane</keyword>
<evidence type="ECO:0000256" key="7">
    <source>
        <dbReference type="ARBA" id="ARBA00023136"/>
    </source>
</evidence>
<dbReference type="PROSITE" id="PS00211">
    <property type="entry name" value="ABC_TRANSPORTER_1"/>
    <property type="match status" value="1"/>
</dbReference>
<dbReference type="CDD" id="cd03255">
    <property type="entry name" value="ABC_MJ0796_LolCDE_FtsE"/>
    <property type="match status" value="1"/>
</dbReference>
<keyword evidence="10" id="KW-0449">Lipoprotein</keyword>
<dbReference type="InterPro" id="IPR017871">
    <property type="entry name" value="ABC_transporter-like_CS"/>
</dbReference>
<comment type="subcellular location">
    <subcellularLocation>
        <location evidence="8">Cell inner membrane</location>
        <topology evidence="8">Peripheral membrane protein</topology>
    </subcellularLocation>
</comment>
<dbReference type="Pfam" id="PF00005">
    <property type="entry name" value="ABC_tran"/>
    <property type="match status" value="1"/>
</dbReference>
<dbReference type="SMART" id="SM00382">
    <property type="entry name" value="AAA"/>
    <property type="match status" value="1"/>
</dbReference>
<name>A1WWG4_HALHL</name>
<dbReference type="HOGENOM" id="CLU_000604_1_22_6"/>
<evidence type="ECO:0000313" key="10">
    <source>
        <dbReference type="EMBL" id="ABM62026.1"/>
    </source>
</evidence>
<dbReference type="GO" id="GO:0005524">
    <property type="term" value="F:ATP binding"/>
    <property type="evidence" value="ECO:0007669"/>
    <property type="project" value="UniProtKB-UniRule"/>
</dbReference>
<dbReference type="GO" id="GO:0005886">
    <property type="term" value="C:plasma membrane"/>
    <property type="evidence" value="ECO:0007669"/>
    <property type="project" value="UniProtKB-SubCell"/>
</dbReference>
<keyword evidence="3 8" id="KW-0997">Cell inner membrane</keyword>
<comment type="subunit">
    <text evidence="8">The complex is composed of two ATP-binding proteins (LolD) and two transmembrane proteins (LolC and LolE).</text>
</comment>
<dbReference type="KEGG" id="hha:Hhal_1251"/>
<dbReference type="SUPFAM" id="SSF52540">
    <property type="entry name" value="P-loop containing nucleoside triphosphate hydrolases"/>
    <property type="match status" value="1"/>
</dbReference>